<evidence type="ECO:0000313" key="10">
    <source>
        <dbReference type="Proteomes" id="UP001153618"/>
    </source>
</evidence>
<dbReference type="GO" id="GO:0005634">
    <property type="term" value="C:nucleus"/>
    <property type="evidence" value="ECO:0007669"/>
    <property type="project" value="TreeGrafter"/>
</dbReference>
<dbReference type="SMART" id="SM00066">
    <property type="entry name" value="GAL4"/>
    <property type="match status" value="1"/>
</dbReference>
<gene>
    <name evidence="9" type="ORF">POLS_LOCUS1592</name>
</gene>
<proteinExistence type="predicted"/>
<dbReference type="GO" id="GO:0000978">
    <property type="term" value="F:RNA polymerase II cis-regulatory region sequence-specific DNA binding"/>
    <property type="evidence" value="ECO:0007669"/>
    <property type="project" value="TreeGrafter"/>
</dbReference>
<feature type="compositionally biased region" description="Low complexity" evidence="7">
    <location>
        <begin position="73"/>
        <end position="92"/>
    </location>
</feature>
<dbReference type="Pfam" id="PF00172">
    <property type="entry name" value="Zn_clus"/>
    <property type="match status" value="1"/>
</dbReference>
<dbReference type="Proteomes" id="UP001153618">
    <property type="component" value="Unassembled WGS sequence"/>
</dbReference>
<evidence type="ECO:0000256" key="5">
    <source>
        <dbReference type="ARBA" id="ARBA00023163"/>
    </source>
</evidence>
<dbReference type="CDD" id="cd12148">
    <property type="entry name" value="fungal_TF_MHR"/>
    <property type="match status" value="1"/>
</dbReference>
<feature type="region of interest" description="Disordered" evidence="7">
    <location>
        <begin position="55"/>
        <end position="166"/>
    </location>
</feature>
<evidence type="ECO:0000256" key="3">
    <source>
        <dbReference type="ARBA" id="ARBA00023015"/>
    </source>
</evidence>
<dbReference type="InterPro" id="IPR001138">
    <property type="entry name" value="Zn2Cys6_DnaBD"/>
</dbReference>
<dbReference type="Gene3D" id="4.10.240.10">
    <property type="entry name" value="Zn(2)-C6 fungal-type DNA-binding domain"/>
    <property type="match status" value="1"/>
</dbReference>
<evidence type="ECO:0000256" key="1">
    <source>
        <dbReference type="ARBA" id="ARBA00022723"/>
    </source>
</evidence>
<keyword evidence="3" id="KW-0805">Transcription regulation</keyword>
<dbReference type="PANTHER" id="PTHR31944:SF131">
    <property type="entry name" value="HEME-RESPONSIVE ZINC FINGER TRANSCRIPTION FACTOR HAP1"/>
    <property type="match status" value="1"/>
</dbReference>
<evidence type="ECO:0000256" key="2">
    <source>
        <dbReference type="ARBA" id="ARBA00022833"/>
    </source>
</evidence>
<dbReference type="InterPro" id="IPR036864">
    <property type="entry name" value="Zn2-C6_fun-type_DNA-bd_sf"/>
</dbReference>
<dbReference type="CDD" id="cd00067">
    <property type="entry name" value="GAL4"/>
    <property type="match status" value="1"/>
</dbReference>
<accession>A0A9W4MNE5</accession>
<evidence type="ECO:0000259" key="8">
    <source>
        <dbReference type="PROSITE" id="PS50048"/>
    </source>
</evidence>
<dbReference type="SUPFAM" id="SSF57701">
    <property type="entry name" value="Zn2/Cys6 DNA-binding domain"/>
    <property type="match status" value="1"/>
</dbReference>
<feature type="region of interest" description="Disordered" evidence="7">
    <location>
        <begin position="1"/>
        <end position="26"/>
    </location>
</feature>
<feature type="compositionally biased region" description="Polar residues" evidence="7">
    <location>
        <begin position="1"/>
        <end position="17"/>
    </location>
</feature>
<keyword evidence="1" id="KW-0479">Metal-binding</keyword>
<evidence type="ECO:0000256" key="4">
    <source>
        <dbReference type="ARBA" id="ARBA00023125"/>
    </source>
</evidence>
<feature type="compositionally biased region" description="Polar residues" evidence="7">
    <location>
        <begin position="98"/>
        <end position="121"/>
    </location>
</feature>
<dbReference type="InterPro" id="IPR007219">
    <property type="entry name" value="XnlR_reg_dom"/>
</dbReference>
<keyword evidence="10" id="KW-1185">Reference proteome</keyword>
<evidence type="ECO:0000313" key="9">
    <source>
        <dbReference type="EMBL" id="CAG7991361.1"/>
    </source>
</evidence>
<dbReference type="GO" id="GO:0006351">
    <property type="term" value="P:DNA-templated transcription"/>
    <property type="evidence" value="ECO:0007669"/>
    <property type="project" value="InterPro"/>
</dbReference>
<reference evidence="9" key="1">
    <citation type="submission" date="2021-07" db="EMBL/GenBank/DDBJ databases">
        <authorList>
            <person name="Branca A.L. A."/>
        </authorList>
    </citation>
    <scope>NUCLEOTIDE SEQUENCE</scope>
</reference>
<dbReference type="PROSITE" id="PS00463">
    <property type="entry name" value="ZN2_CY6_FUNGAL_1"/>
    <property type="match status" value="1"/>
</dbReference>
<dbReference type="GO" id="GO:0008270">
    <property type="term" value="F:zinc ion binding"/>
    <property type="evidence" value="ECO:0007669"/>
    <property type="project" value="InterPro"/>
</dbReference>
<keyword evidence="5" id="KW-0804">Transcription</keyword>
<dbReference type="InterPro" id="IPR051430">
    <property type="entry name" value="Fungal_TF_Env_Response"/>
</dbReference>
<keyword evidence="2" id="KW-0862">Zinc</keyword>
<feature type="domain" description="Zn(2)-C6 fungal-type" evidence="8">
    <location>
        <begin position="26"/>
        <end position="56"/>
    </location>
</feature>
<protein>
    <recommendedName>
        <fullName evidence="8">Zn(2)-C6 fungal-type domain-containing protein</fullName>
    </recommendedName>
</protein>
<comment type="caution">
    <text evidence="9">The sequence shown here is derived from an EMBL/GenBank/DDBJ whole genome shotgun (WGS) entry which is preliminary data.</text>
</comment>
<evidence type="ECO:0000256" key="6">
    <source>
        <dbReference type="ARBA" id="ARBA00023242"/>
    </source>
</evidence>
<dbReference type="PROSITE" id="PS50048">
    <property type="entry name" value="ZN2_CY6_FUNGAL_2"/>
    <property type="match status" value="1"/>
</dbReference>
<evidence type="ECO:0000256" key="7">
    <source>
        <dbReference type="SAM" id="MobiDB-lite"/>
    </source>
</evidence>
<dbReference type="EMBL" id="CAJVOS010000011">
    <property type="protein sequence ID" value="CAG7991361.1"/>
    <property type="molecule type" value="Genomic_DNA"/>
</dbReference>
<dbReference type="OrthoDB" id="4337792at2759"/>
<keyword evidence="6" id="KW-0539">Nucleus</keyword>
<keyword evidence="4" id="KW-0238">DNA-binding</keyword>
<feature type="compositionally biased region" description="Polar residues" evidence="7">
    <location>
        <begin position="57"/>
        <end position="72"/>
    </location>
</feature>
<dbReference type="AlphaFoldDB" id="A0A9W4MNE5"/>
<dbReference type="Pfam" id="PF04082">
    <property type="entry name" value="Fungal_trans"/>
    <property type="match status" value="1"/>
</dbReference>
<dbReference type="GO" id="GO:0001228">
    <property type="term" value="F:DNA-binding transcription activator activity, RNA polymerase II-specific"/>
    <property type="evidence" value="ECO:0007669"/>
    <property type="project" value="TreeGrafter"/>
</dbReference>
<dbReference type="SMART" id="SM00906">
    <property type="entry name" value="Fungal_trans"/>
    <property type="match status" value="1"/>
</dbReference>
<dbReference type="PANTHER" id="PTHR31944">
    <property type="entry name" value="HEME-RESPONSIVE ZINC FINGER TRANSCRIPTION FACTOR HAP1"/>
    <property type="match status" value="1"/>
</dbReference>
<organism evidence="9 10">
    <name type="scientific">Penicillium olsonii</name>
    <dbReference type="NCBI Taxonomy" id="99116"/>
    <lineage>
        <taxon>Eukaryota</taxon>
        <taxon>Fungi</taxon>
        <taxon>Dikarya</taxon>
        <taxon>Ascomycota</taxon>
        <taxon>Pezizomycotina</taxon>
        <taxon>Eurotiomycetes</taxon>
        <taxon>Eurotiomycetidae</taxon>
        <taxon>Eurotiales</taxon>
        <taxon>Aspergillaceae</taxon>
        <taxon>Penicillium</taxon>
    </lineage>
</organism>
<sequence length="795" mass="88583">MDHTNNSEGALTASGTNPRRRRPPVSCLLCRQRKIRCNREDPCSNCARAKNGKCVYQSAQSPRQQRSGRNEGQPSQSQSQSQSGPTQASQPPHESVINFGNSPPETRPTISSRVSQTAPNGSTPPTPATHSSTSEIERLKTKVRQLETQLARSERGSLESSVPTPVSDYETLHSHLAGTFQFHNESFPSNQGLTIRRSFLHKKRCFGQSHWISSMALFRDIVVSIEPYLMEEGSKALLGLQKCKHLGRKIKAQRTPQWPVPITKELPTKDICDRLLDGYLRTFETVYRVLHVPSFKKDYEVFWSSEARHDPLFLVQLKLVLAIGCATYDDQISLRSSAVHFIYEAQTWLSEPETKSRLGIPFLQAQILLLVARELLGVDGGMIWVAAGTLVRTAVYMGLHRDPIQIPNMSRFASEMHRRLWNTVLEICLQSSMESGGAPLISPEEFDTQPPGNFDDDDLSVEHSLPHPETQLTSASIAINLRRTFPMRLAIANFLNGVVIQSSYEEAIRLDARLRVAYKEMRRTIQLYGTAAGQFEILMLDFLIRRYLISLHIPFFGPSFLETTYAFSRSVVVDTATKMFNCTQKTSTAISNSSVNRNMKSPQTDFGRLTMCGGFFHTAPMHCTFLIAVELRNQILEEEGLGPVCLRPDLVSVLHDAQTMALKSIELGETNIKGYLFMALVSTQLDALMQGIAREEIPKLLIKAAEDVEEKCLSILEVMAAKGQKENPGVSTEAVSGTSFPDMGDGWDFMVSLRLSIAFSPIALTCPDQMTDGSFNFADMDLPSWVLGSAPFGIP</sequence>
<name>A0A9W4MNE5_PENOL</name>